<accession>A0AAD4ER77</accession>
<keyword evidence="3" id="KW-1185">Reference proteome</keyword>
<comment type="caution">
    <text evidence="2">The sequence shown here is derived from an EMBL/GenBank/DDBJ whole genome shotgun (WGS) entry which is preliminary data.</text>
</comment>
<sequence length="84" mass="9428">MATKWLRYYFENKAQAEIECYGGTAKLAQLRFWPTAGHAFAGLLLKTLAAYHVGFVLTYLLSLYVVFLSKRGAEKVKQKAPTAP</sequence>
<protein>
    <submittedName>
        <fullName evidence="2">Uncharacterized protein</fullName>
    </submittedName>
</protein>
<organism evidence="2 3">
    <name type="scientific">Staphylotrichum longicolle</name>
    <dbReference type="NCBI Taxonomy" id="669026"/>
    <lineage>
        <taxon>Eukaryota</taxon>
        <taxon>Fungi</taxon>
        <taxon>Dikarya</taxon>
        <taxon>Ascomycota</taxon>
        <taxon>Pezizomycotina</taxon>
        <taxon>Sordariomycetes</taxon>
        <taxon>Sordariomycetidae</taxon>
        <taxon>Sordariales</taxon>
        <taxon>Chaetomiaceae</taxon>
        <taxon>Staphylotrichum</taxon>
    </lineage>
</organism>
<reference evidence="2" key="1">
    <citation type="submission" date="2023-02" db="EMBL/GenBank/DDBJ databases">
        <authorList>
            <person name="Palmer J.M."/>
        </authorList>
    </citation>
    <scope>NUCLEOTIDE SEQUENCE</scope>
    <source>
        <strain evidence="2">FW57</strain>
    </source>
</reference>
<keyword evidence="1" id="KW-1133">Transmembrane helix</keyword>
<evidence type="ECO:0000313" key="2">
    <source>
        <dbReference type="EMBL" id="KAG7285895.1"/>
    </source>
</evidence>
<evidence type="ECO:0000256" key="1">
    <source>
        <dbReference type="SAM" id="Phobius"/>
    </source>
</evidence>
<gene>
    <name evidence="2" type="ORF">NEMBOFW57_008189</name>
</gene>
<keyword evidence="1" id="KW-0472">Membrane</keyword>
<dbReference type="Proteomes" id="UP001197093">
    <property type="component" value="Unassembled WGS sequence"/>
</dbReference>
<feature type="transmembrane region" description="Helical" evidence="1">
    <location>
        <begin position="49"/>
        <end position="69"/>
    </location>
</feature>
<name>A0AAD4ER77_9PEZI</name>
<proteinExistence type="predicted"/>
<evidence type="ECO:0000313" key="3">
    <source>
        <dbReference type="Proteomes" id="UP001197093"/>
    </source>
</evidence>
<dbReference type="AlphaFoldDB" id="A0AAD4ER77"/>
<dbReference type="EMBL" id="JAHCVI010000004">
    <property type="protein sequence ID" value="KAG7285895.1"/>
    <property type="molecule type" value="Genomic_DNA"/>
</dbReference>
<keyword evidence="1" id="KW-0812">Transmembrane</keyword>